<keyword evidence="8" id="KW-0238">DNA-binding</keyword>
<dbReference type="PROSITE" id="PS50157">
    <property type="entry name" value="ZINC_FINGER_C2H2_2"/>
    <property type="match status" value="2"/>
</dbReference>
<dbReference type="GO" id="GO:0005634">
    <property type="term" value="C:nucleus"/>
    <property type="evidence" value="ECO:0007669"/>
    <property type="project" value="UniProtKB-SubCell"/>
</dbReference>
<evidence type="ECO:0000256" key="11">
    <source>
        <dbReference type="PROSITE-ProRule" id="PRU00042"/>
    </source>
</evidence>
<feature type="region of interest" description="Disordered" evidence="12">
    <location>
        <begin position="26"/>
        <end position="56"/>
    </location>
</feature>
<dbReference type="Pfam" id="PF00096">
    <property type="entry name" value="zf-C2H2"/>
    <property type="match status" value="2"/>
</dbReference>
<dbReference type="FunFam" id="3.30.160.60:FF:000303">
    <property type="entry name" value="Zinc finger protein 41"/>
    <property type="match status" value="1"/>
</dbReference>
<dbReference type="GO" id="GO:0000981">
    <property type="term" value="F:DNA-binding transcription factor activity, RNA polymerase II-specific"/>
    <property type="evidence" value="ECO:0007669"/>
    <property type="project" value="TreeGrafter"/>
</dbReference>
<evidence type="ECO:0000256" key="7">
    <source>
        <dbReference type="ARBA" id="ARBA00023015"/>
    </source>
</evidence>
<keyword evidence="6" id="KW-0862">Zinc</keyword>
<keyword evidence="10" id="KW-0539">Nucleus</keyword>
<evidence type="ECO:0000256" key="12">
    <source>
        <dbReference type="SAM" id="MobiDB-lite"/>
    </source>
</evidence>
<dbReference type="Ensembl" id="ENSSLUT00000025986.1">
    <property type="protein sequence ID" value="ENSSLUP00000025173.1"/>
    <property type="gene ID" value="ENSSLUG00000011475.1"/>
</dbReference>
<evidence type="ECO:0000256" key="10">
    <source>
        <dbReference type="ARBA" id="ARBA00023242"/>
    </source>
</evidence>
<dbReference type="FunFam" id="3.30.160.60:FF:001506">
    <property type="entry name" value="Zinc finger protein"/>
    <property type="match status" value="1"/>
</dbReference>
<name>A0A8D0D0S2_SANLU</name>
<evidence type="ECO:0000313" key="15">
    <source>
        <dbReference type="Proteomes" id="UP000694568"/>
    </source>
</evidence>
<proteinExistence type="inferred from homology"/>
<keyword evidence="4" id="KW-0677">Repeat</keyword>
<organism evidence="14 15">
    <name type="scientific">Sander lucioperca</name>
    <name type="common">Pike-perch</name>
    <name type="synonym">Perca lucioperca</name>
    <dbReference type="NCBI Taxonomy" id="283035"/>
    <lineage>
        <taxon>Eukaryota</taxon>
        <taxon>Metazoa</taxon>
        <taxon>Chordata</taxon>
        <taxon>Craniata</taxon>
        <taxon>Vertebrata</taxon>
        <taxon>Euteleostomi</taxon>
        <taxon>Actinopterygii</taxon>
        <taxon>Neopterygii</taxon>
        <taxon>Teleostei</taxon>
        <taxon>Neoteleostei</taxon>
        <taxon>Acanthomorphata</taxon>
        <taxon>Eupercaria</taxon>
        <taxon>Perciformes</taxon>
        <taxon>Percoidei</taxon>
        <taxon>Percidae</taxon>
        <taxon>Luciopercinae</taxon>
        <taxon>Sander</taxon>
    </lineage>
</organism>
<dbReference type="SMART" id="SM00355">
    <property type="entry name" value="ZnF_C2H2"/>
    <property type="match status" value="2"/>
</dbReference>
<dbReference type="PANTHER" id="PTHR24394:SF48">
    <property type="entry name" value="ZINC FINGER PROTEIN 771"/>
    <property type="match status" value="1"/>
</dbReference>
<protein>
    <recommendedName>
        <fullName evidence="13">C2H2-type domain-containing protein</fullName>
    </recommendedName>
</protein>
<keyword evidence="5 11" id="KW-0863">Zinc-finger</keyword>
<accession>A0A8D0D0S2</accession>
<reference evidence="14" key="2">
    <citation type="submission" date="2025-09" db="UniProtKB">
        <authorList>
            <consortium name="Ensembl"/>
        </authorList>
    </citation>
    <scope>IDENTIFICATION</scope>
</reference>
<evidence type="ECO:0000256" key="3">
    <source>
        <dbReference type="ARBA" id="ARBA00022723"/>
    </source>
</evidence>
<comment type="similarity">
    <text evidence="2">Belongs to the krueppel C2H2-type zinc-finger protein family.</text>
</comment>
<dbReference type="GO" id="GO:0008270">
    <property type="term" value="F:zinc ion binding"/>
    <property type="evidence" value="ECO:0007669"/>
    <property type="project" value="UniProtKB-KW"/>
</dbReference>
<dbReference type="InterPro" id="IPR036236">
    <property type="entry name" value="Znf_C2H2_sf"/>
</dbReference>
<dbReference type="AlphaFoldDB" id="A0A8D0D0S2"/>
<dbReference type="Proteomes" id="UP000694568">
    <property type="component" value="Unplaced"/>
</dbReference>
<evidence type="ECO:0000256" key="2">
    <source>
        <dbReference type="ARBA" id="ARBA00006991"/>
    </source>
</evidence>
<keyword evidence="7" id="KW-0805">Transcription regulation</keyword>
<evidence type="ECO:0000256" key="1">
    <source>
        <dbReference type="ARBA" id="ARBA00004123"/>
    </source>
</evidence>
<feature type="domain" description="C2H2-type" evidence="13">
    <location>
        <begin position="66"/>
        <end position="93"/>
    </location>
</feature>
<reference evidence="14" key="1">
    <citation type="submission" date="2025-08" db="UniProtKB">
        <authorList>
            <consortium name="Ensembl"/>
        </authorList>
    </citation>
    <scope>IDENTIFICATION</scope>
</reference>
<evidence type="ECO:0000313" key="14">
    <source>
        <dbReference type="Ensembl" id="ENSSLUP00000025173.1"/>
    </source>
</evidence>
<dbReference type="PANTHER" id="PTHR24394">
    <property type="entry name" value="ZINC FINGER PROTEIN"/>
    <property type="match status" value="1"/>
</dbReference>
<evidence type="ECO:0000256" key="5">
    <source>
        <dbReference type="ARBA" id="ARBA00022771"/>
    </source>
</evidence>
<evidence type="ECO:0000256" key="9">
    <source>
        <dbReference type="ARBA" id="ARBA00023163"/>
    </source>
</evidence>
<evidence type="ECO:0000256" key="6">
    <source>
        <dbReference type="ARBA" id="ARBA00022833"/>
    </source>
</evidence>
<keyword evidence="3" id="KW-0479">Metal-binding</keyword>
<comment type="subcellular location">
    <subcellularLocation>
        <location evidence="1">Nucleus</location>
    </subcellularLocation>
</comment>
<dbReference type="GeneTree" id="ENSGT01150000286958"/>
<dbReference type="GO" id="GO:1990837">
    <property type="term" value="F:sequence-specific double-stranded DNA binding"/>
    <property type="evidence" value="ECO:0007669"/>
    <property type="project" value="UniProtKB-ARBA"/>
</dbReference>
<dbReference type="PROSITE" id="PS00028">
    <property type="entry name" value="ZINC_FINGER_C2H2_1"/>
    <property type="match status" value="2"/>
</dbReference>
<keyword evidence="15" id="KW-1185">Reference proteome</keyword>
<dbReference type="InterPro" id="IPR013087">
    <property type="entry name" value="Znf_C2H2_type"/>
</dbReference>
<dbReference type="Gene3D" id="3.30.160.60">
    <property type="entry name" value="Classic Zinc Finger"/>
    <property type="match status" value="2"/>
</dbReference>
<evidence type="ECO:0000259" key="13">
    <source>
        <dbReference type="PROSITE" id="PS50157"/>
    </source>
</evidence>
<feature type="domain" description="C2H2-type" evidence="13">
    <location>
        <begin position="94"/>
        <end position="121"/>
    </location>
</feature>
<keyword evidence="9" id="KW-0804">Transcription</keyword>
<dbReference type="SUPFAM" id="SSF57667">
    <property type="entry name" value="beta-beta-alpha zinc fingers"/>
    <property type="match status" value="1"/>
</dbReference>
<evidence type="ECO:0000256" key="4">
    <source>
        <dbReference type="ARBA" id="ARBA00022737"/>
    </source>
</evidence>
<evidence type="ECO:0000256" key="8">
    <source>
        <dbReference type="ARBA" id="ARBA00023125"/>
    </source>
</evidence>
<sequence length="136" mass="15772">MLSSCWWLKKRFLLSSRRVAPVWTRRNQTGDSSDPETDDSADWKETREPQSALNSLKHDSTCKKTFSCSECGRRFGQNGNLKKHMSTHTGEKPFSCLVCKKTFLMSRNLQLHMRIHTGEKPFTCSVMHELMNDIFI</sequence>